<dbReference type="GO" id="GO:0003677">
    <property type="term" value="F:DNA binding"/>
    <property type="evidence" value="ECO:0007669"/>
    <property type="project" value="InterPro"/>
</dbReference>
<feature type="domain" description="C2H2-type" evidence="10">
    <location>
        <begin position="10"/>
        <end position="37"/>
    </location>
</feature>
<keyword evidence="12" id="KW-1185">Reference proteome</keyword>
<protein>
    <recommendedName>
        <fullName evidence="10">C2H2-type domain-containing protein</fullName>
    </recommendedName>
</protein>
<dbReference type="GO" id="GO:0008270">
    <property type="term" value="F:zinc ion binding"/>
    <property type="evidence" value="ECO:0007669"/>
    <property type="project" value="UniProtKB-KW"/>
</dbReference>
<dbReference type="PANTHER" id="PTHR47660">
    <property type="entry name" value="TRANSCRIPTION FACTOR WITH C2H2 AND ZN(2)-CYS(6) DNA BINDING DOMAIN (EUROFUNG)-RELATED-RELATED"/>
    <property type="match status" value="1"/>
</dbReference>
<dbReference type="EMBL" id="KN837109">
    <property type="protein sequence ID" value="KIJ46095.1"/>
    <property type="molecule type" value="Genomic_DNA"/>
</dbReference>
<keyword evidence="8" id="KW-0539">Nucleus</keyword>
<organism evidence="11 12">
    <name type="scientific">Sphaerobolus stellatus (strain SS14)</name>
    <dbReference type="NCBI Taxonomy" id="990650"/>
    <lineage>
        <taxon>Eukaryota</taxon>
        <taxon>Fungi</taxon>
        <taxon>Dikarya</taxon>
        <taxon>Basidiomycota</taxon>
        <taxon>Agaricomycotina</taxon>
        <taxon>Agaricomycetes</taxon>
        <taxon>Phallomycetidae</taxon>
        <taxon>Geastrales</taxon>
        <taxon>Sphaerobolaceae</taxon>
        <taxon>Sphaerobolus</taxon>
    </lineage>
</organism>
<reference evidence="11 12" key="1">
    <citation type="submission" date="2014-06" db="EMBL/GenBank/DDBJ databases">
        <title>Evolutionary Origins and Diversification of the Mycorrhizal Mutualists.</title>
        <authorList>
            <consortium name="DOE Joint Genome Institute"/>
            <consortium name="Mycorrhizal Genomics Consortium"/>
            <person name="Kohler A."/>
            <person name="Kuo A."/>
            <person name="Nagy L.G."/>
            <person name="Floudas D."/>
            <person name="Copeland A."/>
            <person name="Barry K.W."/>
            <person name="Cichocki N."/>
            <person name="Veneault-Fourrey C."/>
            <person name="LaButti K."/>
            <person name="Lindquist E.A."/>
            <person name="Lipzen A."/>
            <person name="Lundell T."/>
            <person name="Morin E."/>
            <person name="Murat C."/>
            <person name="Riley R."/>
            <person name="Ohm R."/>
            <person name="Sun H."/>
            <person name="Tunlid A."/>
            <person name="Henrissat B."/>
            <person name="Grigoriev I.V."/>
            <person name="Hibbett D.S."/>
            <person name="Martin F."/>
        </authorList>
    </citation>
    <scope>NUCLEOTIDE SEQUENCE [LARGE SCALE GENOMIC DNA]</scope>
    <source>
        <strain evidence="11 12">SS14</strain>
    </source>
</reference>
<dbReference type="Pfam" id="PF00096">
    <property type="entry name" value="zf-C2H2"/>
    <property type="match status" value="1"/>
</dbReference>
<dbReference type="GO" id="GO:0005634">
    <property type="term" value="C:nucleus"/>
    <property type="evidence" value="ECO:0007669"/>
    <property type="project" value="UniProtKB-SubCell"/>
</dbReference>
<keyword evidence="4 9" id="KW-0863">Zinc-finger</keyword>
<gene>
    <name evidence="11" type="ORF">M422DRAFT_29475</name>
</gene>
<evidence type="ECO:0000256" key="9">
    <source>
        <dbReference type="PROSITE-ProRule" id="PRU00042"/>
    </source>
</evidence>
<dbReference type="PROSITE" id="PS50157">
    <property type="entry name" value="ZINC_FINGER_C2H2_2"/>
    <property type="match status" value="1"/>
</dbReference>
<dbReference type="Proteomes" id="UP000054279">
    <property type="component" value="Unassembled WGS sequence"/>
</dbReference>
<evidence type="ECO:0000256" key="6">
    <source>
        <dbReference type="ARBA" id="ARBA00023015"/>
    </source>
</evidence>
<evidence type="ECO:0000256" key="7">
    <source>
        <dbReference type="ARBA" id="ARBA00023163"/>
    </source>
</evidence>
<evidence type="ECO:0000259" key="10">
    <source>
        <dbReference type="PROSITE" id="PS50157"/>
    </source>
</evidence>
<keyword evidence="3" id="KW-0677">Repeat</keyword>
<evidence type="ECO:0000256" key="4">
    <source>
        <dbReference type="ARBA" id="ARBA00022771"/>
    </source>
</evidence>
<dbReference type="SMART" id="SM00355">
    <property type="entry name" value="ZnF_C2H2"/>
    <property type="match status" value="2"/>
</dbReference>
<sequence length="547" mass="62673">MDKPVEKIQNVCPICKKAFSRNAHLRRHMLTHTENKPMFPCTLCNELEFSRHDSLFRHQKLCSIKATKKTHSSTVCQKSIGSQIVYPAPYSDPISIAPGTHNSDLLVAVRHGIDKEGTLNGQDILSSIFHSKNAFPQDFSTINLPGLLNAGSSKANSFGEMSMPSLRHYQESPSFQTMPSFLASMGNSPLLPETPFREEYLSYGIKFHMHNVPVLHRSTWDKAHAHPLLKEVLVMRGASYVRITPAQIKVNDDYVLKVLQSDLRDRIFRTFMTISNNDLDLQYELLLAMSLLQGAGAIHKSPSERRITDGYHTMAIMMLRHSGILSHITKWRSSVNLFDLSAGVHEVWKQWIRYESMKRLLVTFYFMDTIRPAMSNLPPELADVELFLPVDDLLWAASTAEGWFIEQKSRDRADVLGPSLTYVITAFLDPKRSIPPLNHFSSYIVIQALQRSIYDYSIVSEHDQYRYQLQQALYRWCRERLTISPTLRLFDSAKFMWVEIQVYRLCLLILGDTRRLSGNVPEENFETLAAWIEEIPDTTAGGFRMKL</sequence>
<dbReference type="AlphaFoldDB" id="A0A0C9W304"/>
<evidence type="ECO:0000313" key="11">
    <source>
        <dbReference type="EMBL" id="KIJ46095.1"/>
    </source>
</evidence>
<dbReference type="Gene3D" id="3.30.160.60">
    <property type="entry name" value="Classic Zinc Finger"/>
    <property type="match status" value="1"/>
</dbReference>
<evidence type="ECO:0000256" key="2">
    <source>
        <dbReference type="ARBA" id="ARBA00022723"/>
    </source>
</evidence>
<comment type="subcellular location">
    <subcellularLocation>
        <location evidence="1">Nucleus</location>
    </subcellularLocation>
</comment>
<dbReference type="PROSITE" id="PS00028">
    <property type="entry name" value="ZINC_FINGER_C2H2_1"/>
    <property type="match status" value="1"/>
</dbReference>
<evidence type="ECO:0000256" key="1">
    <source>
        <dbReference type="ARBA" id="ARBA00004123"/>
    </source>
</evidence>
<dbReference type="InterPro" id="IPR007219">
    <property type="entry name" value="XnlR_reg_dom"/>
</dbReference>
<name>A0A0C9W304_SPHS4</name>
<dbReference type="Pfam" id="PF04082">
    <property type="entry name" value="Fungal_trans"/>
    <property type="match status" value="1"/>
</dbReference>
<keyword evidence="6" id="KW-0805">Transcription regulation</keyword>
<dbReference type="PANTHER" id="PTHR47660:SF2">
    <property type="entry name" value="TRANSCRIPTION FACTOR WITH C2H2 AND ZN(2)-CYS(6) DNA BINDING DOMAIN (EUROFUNG)"/>
    <property type="match status" value="1"/>
</dbReference>
<dbReference type="GO" id="GO:0006351">
    <property type="term" value="P:DNA-templated transcription"/>
    <property type="evidence" value="ECO:0007669"/>
    <property type="project" value="InterPro"/>
</dbReference>
<dbReference type="InterPro" id="IPR036236">
    <property type="entry name" value="Znf_C2H2_sf"/>
</dbReference>
<evidence type="ECO:0000256" key="3">
    <source>
        <dbReference type="ARBA" id="ARBA00022737"/>
    </source>
</evidence>
<dbReference type="SUPFAM" id="SSF57667">
    <property type="entry name" value="beta-beta-alpha zinc fingers"/>
    <property type="match status" value="1"/>
</dbReference>
<evidence type="ECO:0000256" key="5">
    <source>
        <dbReference type="ARBA" id="ARBA00022833"/>
    </source>
</evidence>
<dbReference type="FunFam" id="3.30.160.60:FF:000145">
    <property type="entry name" value="Zinc finger protein 574"/>
    <property type="match status" value="1"/>
</dbReference>
<keyword evidence="2" id="KW-0479">Metal-binding</keyword>
<proteinExistence type="predicted"/>
<dbReference type="OrthoDB" id="654211at2759"/>
<evidence type="ECO:0000313" key="12">
    <source>
        <dbReference type="Proteomes" id="UP000054279"/>
    </source>
</evidence>
<keyword evidence="5" id="KW-0862">Zinc</keyword>
<accession>A0A0C9W304</accession>
<dbReference type="InterPro" id="IPR013087">
    <property type="entry name" value="Znf_C2H2_type"/>
</dbReference>
<dbReference type="HOGENOM" id="CLU_038082_0_0_1"/>
<keyword evidence="7" id="KW-0804">Transcription</keyword>
<evidence type="ECO:0000256" key="8">
    <source>
        <dbReference type="ARBA" id="ARBA00023242"/>
    </source>
</evidence>